<evidence type="ECO:0000313" key="2">
    <source>
        <dbReference type="Proteomes" id="UP000253628"/>
    </source>
</evidence>
<gene>
    <name evidence="1" type="ORF">DFR37_101478</name>
</gene>
<name>A0A366HK75_9BURK</name>
<dbReference type="Proteomes" id="UP000253628">
    <property type="component" value="Unassembled WGS sequence"/>
</dbReference>
<evidence type="ECO:0000313" key="1">
    <source>
        <dbReference type="EMBL" id="RBP43348.1"/>
    </source>
</evidence>
<comment type="caution">
    <text evidence="1">The sequence shown here is derived from an EMBL/GenBank/DDBJ whole genome shotgun (WGS) entry which is preliminary data.</text>
</comment>
<dbReference type="EMBL" id="QNRQ01000001">
    <property type="protein sequence ID" value="RBP43348.1"/>
    <property type="molecule type" value="Genomic_DNA"/>
</dbReference>
<dbReference type="RefSeq" id="WP_113931629.1">
    <property type="nucleotide sequence ID" value="NZ_JACCEU010000001.1"/>
</dbReference>
<protein>
    <submittedName>
        <fullName evidence="1">Uncharacterized protein</fullName>
    </submittedName>
</protein>
<sequence>MIDKRPNGHMDIELEAAWKKLLGIFMREDSTVAEEYLYDSHSTLSFNNNKLIQILEWARGAHLIEPAEEIGRIRLTPQGKNGWRNTRDTP</sequence>
<organism evidence="1 2">
    <name type="scientific">Eoetvoesiella caeni</name>
    <dbReference type="NCBI Taxonomy" id="645616"/>
    <lineage>
        <taxon>Bacteria</taxon>
        <taxon>Pseudomonadati</taxon>
        <taxon>Pseudomonadota</taxon>
        <taxon>Betaproteobacteria</taxon>
        <taxon>Burkholderiales</taxon>
        <taxon>Alcaligenaceae</taxon>
        <taxon>Eoetvoesiella</taxon>
    </lineage>
</organism>
<proteinExistence type="predicted"/>
<keyword evidence="2" id="KW-1185">Reference proteome</keyword>
<dbReference type="AlphaFoldDB" id="A0A366HK75"/>
<accession>A0A366HK75</accession>
<reference evidence="1 2" key="1">
    <citation type="submission" date="2018-06" db="EMBL/GenBank/DDBJ databases">
        <title>Genomic Encyclopedia of Type Strains, Phase IV (KMG-IV): sequencing the most valuable type-strain genomes for metagenomic binning, comparative biology and taxonomic classification.</title>
        <authorList>
            <person name="Goeker M."/>
        </authorList>
    </citation>
    <scope>NUCLEOTIDE SEQUENCE [LARGE SCALE GENOMIC DNA]</scope>
    <source>
        <strain evidence="1 2">DSM 25520</strain>
    </source>
</reference>
<dbReference type="OrthoDB" id="8690113at2"/>